<dbReference type="Proteomes" id="UP001189429">
    <property type="component" value="Unassembled WGS sequence"/>
</dbReference>
<reference evidence="2" key="1">
    <citation type="submission" date="2023-10" db="EMBL/GenBank/DDBJ databases">
        <authorList>
            <person name="Chen Y."/>
            <person name="Shah S."/>
            <person name="Dougan E. K."/>
            <person name="Thang M."/>
            <person name="Chan C."/>
        </authorList>
    </citation>
    <scope>NUCLEOTIDE SEQUENCE [LARGE SCALE GENOMIC DNA]</scope>
</reference>
<comment type="caution">
    <text evidence="2">The sequence shown here is derived from an EMBL/GenBank/DDBJ whole genome shotgun (WGS) entry which is preliminary data.</text>
</comment>
<organism evidence="2 3">
    <name type="scientific">Prorocentrum cordatum</name>
    <dbReference type="NCBI Taxonomy" id="2364126"/>
    <lineage>
        <taxon>Eukaryota</taxon>
        <taxon>Sar</taxon>
        <taxon>Alveolata</taxon>
        <taxon>Dinophyceae</taxon>
        <taxon>Prorocentrales</taxon>
        <taxon>Prorocentraceae</taxon>
        <taxon>Prorocentrum</taxon>
    </lineage>
</organism>
<proteinExistence type="predicted"/>
<feature type="region of interest" description="Disordered" evidence="1">
    <location>
        <begin position="83"/>
        <end position="105"/>
    </location>
</feature>
<keyword evidence="3" id="KW-1185">Reference proteome</keyword>
<sequence length="338" mass="36461">MSGRPEAPAVLGCRQACGDLPGRASRVATCAAAAGDGYERWVTWRRTRAGEPCRKAVLALAVDALRRVPTEFRLGNRPAVVGAEKQLTASPGGGQRSRSWRRNPISRTQTTRGTRYYVGVRCIKDLASLRFDDVRWVDEIQLSTRVAPQAGADQDFGAGAYYHQAFYAHVSIVVFHWMKIWLGLWIVLRSSCSDLKHFIPRLVAVTGLREVAHLYGGFLLDLGSLAGSAPGTFAPGALRCARELLGRGKKVAVVAGTPSRASTVAASVRRGGMPAGVQAWSSGELVCRALAGPAKGHAGSLDQVLGRFEGRPPRVFELSSVAKPRRWSDFSNRGPTPM</sequence>
<protein>
    <submittedName>
        <fullName evidence="2">Uncharacterized protein</fullName>
    </submittedName>
</protein>
<evidence type="ECO:0000313" key="3">
    <source>
        <dbReference type="Proteomes" id="UP001189429"/>
    </source>
</evidence>
<feature type="non-terminal residue" evidence="2">
    <location>
        <position position="338"/>
    </location>
</feature>
<evidence type="ECO:0000313" key="2">
    <source>
        <dbReference type="EMBL" id="CAK0859276.1"/>
    </source>
</evidence>
<name>A0ABN9UHY9_9DINO</name>
<gene>
    <name evidence="2" type="ORF">PCOR1329_LOCUS48695</name>
</gene>
<dbReference type="EMBL" id="CAUYUJ010015885">
    <property type="protein sequence ID" value="CAK0859276.1"/>
    <property type="molecule type" value="Genomic_DNA"/>
</dbReference>
<accession>A0ABN9UHY9</accession>
<evidence type="ECO:0000256" key="1">
    <source>
        <dbReference type="SAM" id="MobiDB-lite"/>
    </source>
</evidence>